<name>A0AAW0STH4_SCYPA</name>
<comment type="function">
    <text evidence="5">May play a role in the regulation of cytokinesis. May play a role in signaling by stimulating protein glycosylation. Induces neuritogenesis by activating the Ras-MAP kinase pathway and is necessary for the survival of cerebellar neurons. Does not appear to play a major role in ciliogenesis.</text>
</comment>
<dbReference type="InterPro" id="IPR011989">
    <property type="entry name" value="ARM-like"/>
</dbReference>
<keyword evidence="3" id="KW-0132">Cell division</keyword>
<comment type="similarity">
    <text evidence="1">Belongs to the ataxin-10 family.</text>
</comment>
<dbReference type="AlphaFoldDB" id="A0AAW0STH4"/>
<proteinExistence type="inferred from homology"/>
<evidence type="ECO:0000313" key="9">
    <source>
        <dbReference type="Proteomes" id="UP001487740"/>
    </source>
</evidence>
<dbReference type="SUPFAM" id="SSF48371">
    <property type="entry name" value="ARM repeat"/>
    <property type="match status" value="1"/>
</dbReference>
<dbReference type="InterPro" id="IPR051374">
    <property type="entry name" value="Ataxin-10/CTR86_families"/>
</dbReference>
<dbReference type="PANTHER" id="PTHR13255">
    <property type="entry name" value="ATAXIN-10"/>
    <property type="match status" value="1"/>
</dbReference>
<protein>
    <recommendedName>
        <fullName evidence="2">Ataxin-10</fullName>
    </recommendedName>
</protein>
<organism evidence="8 9">
    <name type="scientific">Scylla paramamosain</name>
    <name type="common">Mud crab</name>
    <dbReference type="NCBI Taxonomy" id="85552"/>
    <lineage>
        <taxon>Eukaryota</taxon>
        <taxon>Metazoa</taxon>
        <taxon>Ecdysozoa</taxon>
        <taxon>Arthropoda</taxon>
        <taxon>Crustacea</taxon>
        <taxon>Multicrustacea</taxon>
        <taxon>Malacostraca</taxon>
        <taxon>Eumalacostraca</taxon>
        <taxon>Eucarida</taxon>
        <taxon>Decapoda</taxon>
        <taxon>Pleocyemata</taxon>
        <taxon>Brachyura</taxon>
        <taxon>Eubrachyura</taxon>
        <taxon>Portunoidea</taxon>
        <taxon>Portunidae</taxon>
        <taxon>Portuninae</taxon>
        <taxon>Scylla</taxon>
    </lineage>
</organism>
<reference evidence="8 9" key="1">
    <citation type="submission" date="2023-03" db="EMBL/GenBank/DDBJ databases">
        <title>High-quality genome of Scylla paramamosain provides insights in environmental adaptation.</title>
        <authorList>
            <person name="Zhang L."/>
        </authorList>
    </citation>
    <scope>NUCLEOTIDE SEQUENCE [LARGE SCALE GENOMIC DNA]</scope>
    <source>
        <strain evidence="8">LZ_2023a</strain>
        <tissue evidence="8">Muscle</tissue>
    </source>
</reference>
<evidence type="ECO:0000256" key="6">
    <source>
        <dbReference type="SAM" id="MobiDB-lite"/>
    </source>
</evidence>
<evidence type="ECO:0000256" key="1">
    <source>
        <dbReference type="ARBA" id="ARBA00008384"/>
    </source>
</evidence>
<dbReference type="InterPro" id="IPR019156">
    <property type="entry name" value="Ataxin-10_domain"/>
</dbReference>
<evidence type="ECO:0000256" key="3">
    <source>
        <dbReference type="ARBA" id="ARBA00022618"/>
    </source>
</evidence>
<dbReference type="GO" id="GO:0051301">
    <property type="term" value="P:cell division"/>
    <property type="evidence" value="ECO:0007669"/>
    <property type="project" value="UniProtKB-KW"/>
</dbReference>
<evidence type="ECO:0000256" key="2">
    <source>
        <dbReference type="ARBA" id="ARBA00018804"/>
    </source>
</evidence>
<keyword evidence="9" id="KW-1185">Reference proteome</keyword>
<dbReference type="Pfam" id="PF09759">
    <property type="entry name" value="Atx10homo_assoc"/>
    <property type="match status" value="1"/>
</dbReference>
<evidence type="ECO:0000259" key="7">
    <source>
        <dbReference type="Pfam" id="PF09759"/>
    </source>
</evidence>
<keyword evidence="4" id="KW-0131">Cell cycle</keyword>
<dbReference type="PANTHER" id="PTHR13255:SF0">
    <property type="entry name" value="ATAXIN-10"/>
    <property type="match status" value="1"/>
</dbReference>
<evidence type="ECO:0000256" key="5">
    <source>
        <dbReference type="ARBA" id="ARBA00045173"/>
    </source>
</evidence>
<accession>A0AAW0STH4</accession>
<dbReference type="GO" id="GO:0031175">
    <property type="term" value="P:neuron projection development"/>
    <property type="evidence" value="ECO:0007669"/>
    <property type="project" value="TreeGrafter"/>
</dbReference>
<feature type="region of interest" description="Disordered" evidence="6">
    <location>
        <begin position="123"/>
        <end position="150"/>
    </location>
</feature>
<comment type="caution">
    <text evidence="8">The sequence shown here is derived from an EMBL/GenBank/DDBJ whole genome shotgun (WGS) entry which is preliminary data.</text>
</comment>
<gene>
    <name evidence="8" type="ORF">O3P69_011067</name>
</gene>
<dbReference type="EMBL" id="JARAKH010000045">
    <property type="protein sequence ID" value="KAK8378314.1"/>
    <property type="molecule type" value="Genomic_DNA"/>
</dbReference>
<dbReference type="InterPro" id="IPR016024">
    <property type="entry name" value="ARM-type_fold"/>
</dbReference>
<dbReference type="Gene3D" id="1.25.10.10">
    <property type="entry name" value="Leucine-rich Repeat Variant"/>
    <property type="match status" value="1"/>
</dbReference>
<dbReference type="Proteomes" id="UP001487740">
    <property type="component" value="Unassembled WGS sequence"/>
</dbReference>
<evidence type="ECO:0000256" key="4">
    <source>
        <dbReference type="ARBA" id="ARBA00023306"/>
    </source>
</evidence>
<evidence type="ECO:0000313" key="8">
    <source>
        <dbReference type="EMBL" id="KAK8378314.1"/>
    </source>
</evidence>
<sequence length="512" mass="56381">MSEGQQQPLDLSEDAATLQHNGDLSQCVTKLRALQRHLMDIDRWQLSGSVLWNVCGVIRVEEGKWRDEGAGQPPLSSLEVVSAALCCVRNAMPNCARNQQLVAETEDLLNPIISCIQWTFKTPDPAQPPEDPPEDSVREAESGDVEEDERRKAYSTLGISCVTCLGNLVAANPKTRRIVWPHFKSLLEDVLVFWDKEVAQASTMILHNCLLEAEVKEDLCKCPAGKEVLTQLLTLYEAETKYSCFVLLALEVLLAAEGFLQDAWGGLPEGQQCLCLEVVEAGLTHTSKPLSSPQGTPILKFLVGFFKTQADRILRTHADWPGPDSAQVLAKLVNFTCAVAASDTWRHTLQQDRSLLVTSVALLQCMHEIGKMGSNAFTPLDRFTDLDDEAQMSQAEQHPAFGFKCDLIRLIASLVHLNSPNQDLVREMDGLLLILESSKFDARNPLIKEASIFALRNLLEGNLENQRCIGELRMEGVAENPGLAELGMQAVQGGGEGEDCTAASFTQRFTPS</sequence>
<feature type="domain" description="Ataxin-10" evidence="7">
    <location>
        <begin position="403"/>
        <end position="490"/>
    </location>
</feature>
<dbReference type="GO" id="GO:0005829">
    <property type="term" value="C:cytosol"/>
    <property type="evidence" value="ECO:0007669"/>
    <property type="project" value="TreeGrafter"/>
</dbReference>